<dbReference type="PROSITE" id="PS51257">
    <property type="entry name" value="PROKAR_LIPOPROTEIN"/>
    <property type="match status" value="1"/>
</dbReference>
<protein>
    <recommendedName>
        <fullName evidence="3">Pilus assembly protein TadE</fullName>
    </recommendedName>
</protein>
<sequence length="117" mass="11551">MRSRWGDAQRGSVTAEFAALLPAVLLLLGCCLGAVQVVGQQVRLADAAGSAARLLARGEGSGAAAGLVSGLGLNATLTVQHQGEFVCAQLRAVSAFGPFAAVGLTFGARSCALAGGP</sequence>
<dbReference type="STRING" id="670052.PA27867_0516"/>
<dbReference type="InterPro" id="IPR049790">
    <property type="entry name" value="Rv3655c/TadE"/>
</dbReference>
<dbReference type="EMBL" id="CP016282">
    <property type="protein sequence ID" value="ANP71485.1"/>
    <property type="molecule type" value="Genomic_DNA"/>
</dbReference>
<reference evidence="1 2" key="1">
    <citation type="submission" date="2016-06" db="EMBL/GenBank/DDBJ databases">
        <title>Genome sequencing of Cryobacterium arcticum PAMC 27867.</title>
        <authorList>
            <person name="Lee J."/>
            <person name="Kim O.-S."/>
        </authorList>
    </citation>
    <scope>NUCLEOTIDE SEQUENCE [LARGE SCALE GENOMIC DNA]</scope>
    <source>
        <strain evidence="1 2">PAMC 27867</strain>
    </source>
</reference>
<evidence type="ECO:0000313" key="2">
    <source>
        <dbReference type="Proteomes" id="UP000092582"/>
    </source>
</evidence>
<dbReference type="KEGG" id="cart:PA27867_0516"/>
<dbReference type="OrthoDB" id="5121468at2"/>
<evidence type="ECO:0008006" key="3">
    <source>
        <dbReference type="Google" id="ProtNLM"/>
    </source>
</evidence>
<name>A0A1B1BFX9_9MICO</name>
<organism evidence="1 2">
    <name type="scientific">Cryobacterium arcticum</name>
    <dbReference type="NCBI Taxonomy" id="670052"/>
    <lineage>
        <taxon>Bacteria</taxon>
        <taxon>Bacillati</taxon>
        <taxon>Actinomycetota</taxon>
        <taxon>Actinomycetes</taxon>
        <taxon>Micrococcales</taxon>
        <taxon>Microbacteriaceae</taxon>
        <taxon>Cryobacterium</taxon>
    </lineage>
</organism>
<evidence type="ECO:0000313" key="1">
    <source>
        <dbReference type="EMBL" id="ANP71485.1"/>
    </source>
</evidence>
<keyword evidence="2" id="KW-1185">Reference proteome</keyword>
<dbReference type="AlphaFoldDB" id="A0A1B1BFX9"/>
<accession>A0A1B1BFX9</accession>
<dbReference type="Proteomes" id="UP000092582">
    <property type="component" value="Chromosome 1"/>
</dbReference>
<dbReference type="NCBIfam" id="NF041390">
    <property type="entry name" value="TadE_Rv3655c"/>
    <property type="match status" value="1"/>
</dbReference>
<gene>
    <name evidence="1" type="ORF">PA27867_0516</name>
</gene>
<dbReference type="RefSeq" id="WP_066592803.1">
    <property type="nucleotide sequence ID" value="NZ_CP016282.1"/>
</dbReference>
<proteinExistence type="predicted"/>